<sequence length="317" mass="32715">MRPRRPALLSVTAAVLLVTGCGAESVAAPASSAPSSEPTATAAETTTAPPTPTQQELPGGGTQVFPGHRLVGFSGAPSSPALGPMTGDLAAATEQLRQQSAAYGTDRPVLPIVELIATVVQSVPGPNGDYSVAADDATVQQYLDAARAAGGILLLGIQPGSGDFLPAVQYYEKWLTEPDVGVALDPEWAIEPGEVPGDVFGSTTGAELDGVSAYLDGLVTAGDLPQKVMLYHQLHADIVSGQEALVDRPGVAVVKSVDGIGAAADKIGTYQRVMAGTPPFVHAGFKLFYEEDTRSGPLMTPQEVLALVPQPEYVLYE</sequence>
<gene>
    <name evidence="3" type="ordered locus">MODMU_1234</name>
</gene>
<dbReference type="OrthoDB" id="9812120at2"/>
<dbReference type="EMBL" id="FO203431">
    <property type="protein sequence ID" value="CCH86684.1"/>
    <property type="molecule type" value="Genomic_DNA"/>
</dbReference>
<feature type="region of interest" description="Disordered" evidence="1">
    <location>
        <begin position="26"/>
        <end position="70"/>
    </location>
</feature>
<dbReference type="PROSITE" id="PS51257">
    <property type="entry name" value="PROKAR_LIPOPROTEIN"/>
    <property type="match status" value="1"/>
</dbReference>
<feature type="compositionally biased region" description="Low complexity" evidence="1">
    <location>
        <begin position="26"/>
        <end position="48"/>
    </location>
</feature>
<feature type="chain" id="PRO_5038813382" description="Lipoprotein" evidence="2">
    <location>
        <begin position="24"/>
        <end position="317"/>
    </location>
</feature>
<evidence type="ECO:0000256" key="1">
    <source>
        <dbReference type="SAM" id="MobiDB-lite"/>
    </source>
</evidence>
<organism evidence="3 4">
    <name type="scientific">Modestobacter italicus (strain DSM 44449 / CECT 9708 / BC 501)</name>
    <dbReference type="NCBI Taxonomy" id="2732864"/>
    <lineage>
        <taxon>Bacteria</taxon>
        <taxon>Bacillati</taxon>
        <taxon>Actinomycetota</taxon>
        <taxon>Actinomycetes</taxon>
        <taxon>Geodermatophilales</taxon>
        <taxon>Geodermatophilaceae</taxon>
        <taxon>Modestobacter</taxon>
    </lineage>
</organism>
<protein>
    <recommendedName>
        <fullName evidence="5">Lipoprotein</fullName>
    </recommendedName>
</protein>
<evidence type="ECO:0000313" key="4">
    <source>
        <dbReference type="Proteomes" id="UP000006461"/>
    </source>
</evidence>
<dbReference type="HOGENOM" id="CLU_037716_1_0_11"/>
<evidence type="ECO:0000256" key="2">
    <source>
        <dbReference type="SAM" id="SignalP"/>
    </source>
</evidence>
<accession>I4ETH1</accession>
<dbReference type="eggNOG" id="COG3266">
    <property type="taxonomic scope" value="Bacteria"/>
</dbReference>
<keyword evidence="2" id="KW-0732">Signal</keyword>
<proteinExistence type="predicted"/>
<dbReference type="STRING" id="477641.MODMU_1234"/>
<feature type="signal peptide" evidence="2">
    <location>
        <begin position="1"/>
        <end position="23"/>
    </location>
</feature>
<evidence type="ECO:0008006" key="5">
    <source>
        <dbReference type="Google" id="ProtNLM"/>
    </source>
</evidence>
<reference evidence="3 4" key="1">
    <citation type="journal article" date="2012" name="J. Bacteriol.">
        <title>Genome Sequence of Radiation-Resistant Modestobacter marinus Strain BC501, a Representative Actinobacterium That Thrives on Calcareous Stone Surfaces.</title>
        <authorList>
            <person name="Normand P."/>
            <person name="Gury J."/>
            <person name="Pujic P."/>
            <person name="Chouaia B."/>
            <person name="Crotti E."/>
            <person name="Brusetti L."/>
            <person name="Daffonchio D."/>
            <person name="Vacherie B."/>
            <person name="Barbe V."/>
            <person name="Medigue C."/>
            <person name="Calteau A."/>
            <person name="Ghodhbane-Gtari F."/>
            <person name="Essoussi I."/>
            <person name="Nouioui I."/>
            <person name="Abbassi-Ghozzi I."/>
            <person name="Gtari M."/>
        </authorList>
    </citation>
    <scope>NUCLEOTIDE SEQUENCE [LARGE SCALE GENOMIC DNA]</scope>
    <source>
        <strain evidence="4">BC 501</strain>
    </source>
</reference>
<dbReference type="OMA" id="HCADGFG"/>
<dbReference type="PATRIC" id="fig|477641.3.peg.1166"/>
<dbReference type="Proteomes" id="UP000006461">
    <property type="component" value="Chromosome"/>
</dbReference>
<dbReference type="KEGG" id="mmar:MODMU_1234"/>
<name>I4ETH1_MODI5</name>
<keyword evidence="4" id="KW-1185">Reference proteome</keyword>
<dbReference type="AlphaFoldDB" id="I4ETH1"/>
<evidence type="ECO:0000313" key="3">
    <source>
        <dbReference type="EMBL" id="CCH86684.1"/>
    </source>
</evidence>